<evidence type="ECO:0000313" key="2">
    <source>
        <dbReference type="EMBL" id="KZS10284.1"/>
    </source>
</evidence>
<keyword evidence="3" id="KW-1185">Reference proteome</keyword>
<dbReference type="SUPFAM" id="SSF56349">
    <property type="entry name" value="DNA breaking-rejoining enzymes"/>
    <property type="match status" value="1"/>
</dbReference>
<protein>
    <recommendedName>
        <fullName evidence="4">Reverse transcriptase domain-containing protein</fullName>
    </recommendedName>
</protein>
<proteinExistence type="predicted"/>
<dbReference type="CDD" id="cd09275">
    <property type="entry name" value="RNase_HI_RT_DIRS1"/>
    <property type="match status" value="1"/>
</dbReference>
<evidence type="ECO:0000256" key="1">
    <source>
        <dbReference type="ARBA" id="ARBA00023172"/>
    </source>
</evidence>
<organism evidence="2 3">
    <name type="scientific">Daphnia magna</name>
    <dbReference type="NCBI Taxonomy" id="35525"/>
    <lineage>
        <taxon>Eukaryota</taxon>
        <taxon>Metazoa</taxon>
        <taxon>Ecdysozoa</taxon>
        <taxon>Arthropoda</taxon>
        <taxon>Crustacea</taxon>
        <taxon>Branchiopoda</taxon>
        <taxon>Diplostraca</taxon>
        <taxon>Cladocera</taxon>
        <taxon>Anomopoda</taxon>
        <taxon>Daphniidae</taxon>
        <taxon>Daphnia</taxon>
    </lineage>
</organism>
<dbReference type="InterPro" id="IPR011010">
    <property type="entry name" value="DNA_brk_join_enz"/>
</dbReference>
<dbReference type="PANTHER" id="PTHR35617">
    <property type="entry name" value="PHAGE_INTEGRASE DOMAIN-CONTAINING PROTEIN"/>
    <property type="match status" value="1"/>
</dbReference>
<dbReference type="InterPro" id="IPR043502">
    <property type="entry name" value="DNA/RNA_pol_sf"/>
</dbReference>
<dbReference type="GO" id="GO:0071897">
    <property type="term" value="P:DNA biosynthetic process"/>
    <property type="evidence" value="ECO:0007669"/>
    <property type="project" value="UniProtKB-ARBA"/>
</dbReference>
<name>A0A162DDH8_9CRUS</name>
<dbReference type="InterPro" id="IPR013762">
    <property type="entry name" value="Integrase-like_cat_sf"/>
</dbReference>
<reference evidence="2 3" key="1">
    <citation type="submission" date="2016-03" db="EMBL/GenBank/DDBJ databases">
        <title>EvidentialGene: Evidence-directed Construction of Genes on Genomes.</title>
        <authorList>
            <person name="Gilbert D.G."/>
            <person name="Choi J.-H."/>
            <person name="Mockaitis K."/>
            <person name="Colbourne J."/>
            <person name="Pfrender M."/>
        </authorList>
    </citation>
    <scope>NUCLEOTIDE SEQUENCE [LARGE SCALE GENOMIC DNA]</scope>
    <source>
        <strain evidence="2 3">Xinb3</strain>
        <tissue evidence="2">Complete organism</tissue>
    </source>
</reference>
<dbReference type="SUPFAM" id="SSF56672">
    <property type="entry name" value="DNA/RNA polymerases"/>
    <property type="match status" value="1"/>
</dbReference>
<accession>A0A162DDH8</accession>
<comment type="caution">
    <text evidence="2">The sequence shown here is derived from an EMBL/GenBank/DDBJ whole genome shotgun (WGS) entry which is preliminary data.</text>
</comment>
<keyword evidence="1" id="KW-0233">DNA recombination</keyword>
<evidence type="ECO:0000313" key="3">
    <source>
        <dbReference type="Proteomes" id="UP000076858"/>
    </source>
</evidence>
<dbReference type="PANTHER" id="PTHR35617:SF3">
    <property type="entry name" value="CORE-BINDING (CB) DOMAIN-CONTAINING PROTEIN"/>
    <property type="match status" value="1"/>
</dbReference>
<dbReference type="AlphaFoldDB" id="A0A162DDH8"/>
<sequence>MITSGGHTALTLYTAAMDTPEDIVTSTDQSGTGVSEVFKECIRYEHFKMEGLPSLKTIVRENDWFLKFDLKDAYLTVPMHAQRIPAIMYQGHRTVCNESLRVKPSNWFGCLNTVTKLLPLVSHCNTGIPSTLSGSEPLVVEGALWRLTIDPREDAKTDLLWWYFCDDPDVTILSDASLTGWGCVCDGITAKSPWTGENRLKNINELELMAAWNALNCFLAASQDIVIRVYLDNQTSSSGSSYSAINMHRSMLSSTLDHVGGSEIGRNPLVKQLIKGAYDRNPPKPRYQCTWAVDGGSSVSLSNSGASLSLGKPRQARHAGALKSFYYRKFANKDLCPVDCLGFYIYITSPLRNPRNISSLLISLIEPHLPVSPSTVAHWIKRLLKDAGVNTAVFSAHSTRGADSSKASDCGVPIKDILSAGSWSSESTFEAVAVGMAGEEEEEVDIDSFLSRIVIYPIPQSPVGLLWTGANAYVPEKRDTLATVYQKR</sequence>
<dbReference type="EMBL" id="LRGB01001863">
    <property type="protein sequence ID" value="KZS10284.1"/>
    <property type="molecule type" value="Genomic_DNA"/>
</dbReference>
<evidence type="ECO:0008006" key="4">
    <source>
        <dbReference type="Google" id="ProtNLM"/>
    </source>
</evidence>
<dbReference type="GO" id="GO:0003677">
    <property type="term" value="F:DNA binding"/>
    <property type="evidence" value="ECO:0007669"/>
    <property type="project" value="InterPro"/>
</dbReference>
<gene>
    <name evidence="2" type="ORF">APZ42_025294</name>
</gene>
<dbReference type="GO" id="GO:0015074">
    <property type="term" value="P:DNA integration"/>
    <property type="evidence" value="ECO:0007669"/>
    <property type="project" value="InterPro"/>
</dbReference>
<dbReference type="Proteomes" id="UP000076858">
    <property type="component" value="Unassembled WGS sequence"/>
</dbReference>
<dbReference type="GO" id="GO:0006310">
    <property type="term" value="P:DNA recombination"/>
    <property type="evidence" value="ECO:0007669"/>
    <property type="project" value="UniProtKB-KW"/>
</dbReference>
<dbReference type="Gene3D" id="1.10.443.10">
    <property type="entry name" value="Intergrase catalytic core"/>
    <property type="match status" value="1"/>
</dbReference>